<evidence type="ECO:0000259" key="1">
    <source>
        <dbReference type="Pfam" id="PF01575"/>
    </source>
</evidence>
<evidence type="ECO:0000313" key="3">
    <source>
        <dbReference type="Proteomes" id="UP000244450"/>
    </source>
</evidence>
<dbReference type="OrthoDB" id="9801735at2"/>
<sequence length="152" mass="17543">MIIINNFEEYAAYLNKEIGVSNWHKIDQQQIDKFAAATLDFQWIHTDQERAKCESPFKSTIAHGYLTLSLIPYLWKQITDVRNIKMEINYGIEDFKFGQPVLVNNEVQLRAKLHSIVNLRGVTKVVIGATLNIKDQAKPAYTGNVVFLYHFI</sequence>
<name>A0A2T7BCB5_9BACT</name>
<dbReference type="Pfam" id="PF01575">
    <property type="entry name" value="MaoC_dehydratas"/>
    <property type="match status" value="1"/>
</dbReference>
<dbReference type="EMBL" id="QCYK01000003">
    <property type="protein sequence ID" value="PUZ22712.1"/>
    <property type="molecule type" value="Genomic_DNA"/>
</dbReference>
<dbReference type="InterPro" id="IPR029069">
    <property type="entry name" value="HotDog_dom_sf"/>
</dbReference>
<accession>A0A2T7BCB5</accession>
<protein>
    <submittedName>
        <fullName evidence="2">Acyl dehydratase</fullName>
    </submittedName>
</protein>
<dbReference type="SUPFAM" id="SSF54637">
    <property type="entry name" value="Thioesterase/thiol ester dehydrase-isomerase"/>
    <property type="match status" value="1"/>
</dbReference>
<evidence type="ECO:0000313" key="2">
    <source>
        <dbReference type="EMBL" id="PUZ22712.1"/>
    </source>
</evidence>
<dbReference type="RefSeq" id="WP_108688457.1">
    <property type="nucleotide sequence ID" value="NZ_QCYK01000003.1"/>
</dbReference>
<feature type="domain" description="MaoC-like" evidence="1">
    <location>
        <begin position="15"/>
        <end position="126"/>
    </location>
</feature>
<dbReference type="CDD" id="cd03450">
    <property type="entry name" value="NodN"/>
    <property type="match status" value="1"/>
</dbReference>
<dbReference type="InterPro" id="IPR002539">
    <property type="entry name" value="MaoC-like_dom"/>
</dbReference>
<comment type="caution">
    <text evidence="2">The sequence shown here is derived from an EMBL/GenBank/DDBJ whole genome shotgun (WGS) entry which is preliminary data.</text>
</comment>
<dbReference type="InterPro" id="IPR039375">
    <property type="entry name" value="NodN-like"/>
</dbReference>
<reference evidence="2 3" key="1">
    <citation type="submission" date="2018-04" db="EMBL/GenBank/DDBJ databases">
        <title>Chitinophaga fuyangensis sp. nov., isolated from soil in a chemical factory.</title>
        <authorList>
            <person name="Chen K."/>
        </authorList>
    </citation>
    <scope>NUCLEOTIDE SEQUENCE [LARGE SCALE GENOMIC DNA]</scope>
    <source>
        <strain evidence="2 3">LY-1</strain>
    </source>
</reference>
<dbReference type="AlphaFoldDB" id="A0A2T7BCB5"/>
<dbReference type="PANTHER" id="PTHR42993">
    <property type="entry name" value="MAOC-LIKE DEHYDRATASE DOMAIN-CONTAINING PROTEIN"/>
    <property type="match status" value="1"/>
</dbReference>
<dbReference type="PANTHER" id="PTHR42993:SF1">
    <property type="entry name" value="MAOC-LIKE DEHYDRATASE DOMAIN-CONTAINING PROTEIN"/>
    <property type="match status" value="1"/>
</dbReference>
<proteinExistence type="predicted"/>
<organism evidence="2 3">
    <name type="scientific">Chitinophaga parva</name>
    <dbReference type="NCBI Taxonomy" id="2169414"/>
    <lineage>
        <taxon>Bacteria</taxon>
        <taxon>Pseudomonadati</taxon>
        <taxon>Bacteroidota</taxon>
        <taxon>Chitinophagia</taxon>
        <taxon>Chitinophagales</taxon>
        <taxon>Chitinophagaceae</taxon>
        <taxon>Chitinophaga</taxon>
    </lineage>
</organism>
<keyword evidence="3" id="KW-1185">Reference proteome</keyword>
<dbReference type="Gene3D" id="3.10.129.10">
    <property type="entry name" value="Hotdog Thioesterase"/>
    <property type="match status" value="1"/>
</dbReference>
<dbReference type="Proteomes" id="UP000244450">
    <property type="component" value="Unassembled WGS sequence"/>
</dbReference>
<gene>
    <name evidence="2" type="ORF">DCC81_19970</name>
</gene>